<name>A0A7T3N9Q3_9CAUD</name>
<evidence type="ECO:0000259" key="3">
    <source>
        <dbReference type="Pfam" id="PF20441"/>
    </source>
</evidence>
<reference evidence="4 5" key="1">
    <citation type="submission" date="2020-09" db="EMBL/GenBank/DDBJ databases">
        <authorList>
            <person name="Marshall N."/>
            <person name="Wilson M.E."/>
            <person name="Walker J.K."/>
            <person name="Johnson L."/>
            <person name="Sharma R."/>
            <person name="Carr E."/>
            <person name="Grose J.H."/>
        </authorList>
    </citation>
    <scope>NUCLEOTIDE SEQUENCE [LARGE SCALE GENOMIC DNA]</scope>
</reference>
<dbReference type="InterPro" id="IPR027417">
    <property type="entry name" value="P-loop_NTPase"/>
</dbReference>
<dbReference type="PANTHER" id="PTHR41287">
    <property type="match status" value="1"/>
</dbReference>
<keyword evidence="5" id="KW-1185">Reference proteome</keyword>
<organism evidence="4 5">
    <name type="scientific">Serratia phage vB_SmaS_Rovert</name>
    <dbReference type="NCBI Taxonomy" id="2777363"/>
    <lineage>
        <taxon>Viruses</taxon>
        <taxon>Duplodnaviria</taxon>
        <taxon>Heunggongvirae</taxon>
        <taxon>Uroviricota</taxon>
        <taxon>Caudoviricetes</taxon>
        <taxon>Rovertvirus</taxon>
        <taxon>Rovertvirus rovert</taxon>
    </lineage>
</organism>
<accession>A0A7T3N9Q3</accession>
<dbReference type="InterPro" id="IPR005021">
    <property type="entry name" value="Terminase_largesu-like"/>
</dbReference>
<feature type="transmembrane region" description="Helical" evidence="1">
    <location>
        <begin position="108"/>
        <end position="127"/>
    </location>
</feature>
<keyword evidence="1" id="KW-0812">Transmembrane</keyword>
<dbReference type="KEGG" id="vg:80456957"/>
<evidence type="ECO:0000256" key="1">
    <source>
        <dbReference type="SAM" id="Phobius"/>
    </source>
</evidence>
<dbReference type="RefSeq" id="YP_010774056.1">
    <property type="nucleotide sequence ID" value="NC_074751.1"/>
</dbReference>
<feature type="domain" description="Terminase large subunit-like endonuclease" evidence="3">
    <location>
        <begin position="327"/>
        <end position="609"/>
    </location>
</feature>
<protein>
    <submittedName>
        <fullName evidence="4">Putative terminase large terminase</fullName>
    </submittedName>
</protein>
<dbReference type="Proteomes" id="UP000595249">
    <property type="component" value="Segment"/>
</dbReference>
<sequence length="626" mass="70634">MSDMVEQNTIYNGNDSVIELRRFCKTYDNGTATVEHGIEYARDVVEGRVLACKHVKNACKRFLKDLDRCNSDECEMEFSFARAQHILDFAQTFCVHVKGRLRGKKVDLMDFHIFILIAIFGFIVPLTDDETGDYVRKDDVDIYNELGVYLYSEPGEIVWVRRYKTAVIFVARKNAKSFLASVISLYMLFFDDEGGAEIYSAATKLDQAKIVYDDAKEMVEKSPLLKQHLQTAKKSIFHIPSYSKFVPLASEADSLDGLNIHLGILDEIHAYKTRDLFDVIETATGSRDQPLILCVSTAGVILDGIATELCDYGNKINEGLVPDGSGDSFFQIFYTLDDGDDEFDELVWFKANPALGKARKLSDLREKAEKAKEQVSARSNYKTKYMNIFVAGGESWMDMQKWQSMSVVNAAKCEYFIGVDLANKIDLCAATKVYRGKAGAFNGHLAYELKLWLPEGRLKTCSKMMAEMYKKWEKLGLLTLTDGDAVDHETVLNDILEWVEPTKDLLQEVAYDSWQATQFAIAASAAGLPMVEVTQTVKNLSESLKHVEMLVYSNKFHHHAQANIAMNWMMSNVNVKEDKNENIFPFKSGLENKIDGPGSLFNAVSRIIRHSKEFVIPVIDNPTGNL</sequence>
<dbReference type="Pfam" id="PF20441">
    <property type="entry name" value="TerL_nuclease"/>
    <property type="match status" value="1"/>
</dbReference>
<keyword evidence="1" id="KW-1133">Transmembrane helix</keyword>
<dbReference type="PANTHER" id="PTHR41287:SF1">
    <property type="entry name" value="PROTEIN YMFN"/>
    <property type="match status" value="1"/>
</dbReference>
<feature type="domain" description="Terminase large subunit-like ATPase" evidence="2">
    <location>
        <begin position="160"/>
        <end position="312"/>
    </location>
</feature>
<dbReference type="GO" id="GO:0004519">
    <property type="term" value="F:endonuclease activity"/>
    <property type="evidence" value="ECO:0007669"/>
    <property type="project" value="InterPro"/>
</dbReference>
<evidence type="ECO:0000313" key="4">
    <source>
        <dbReference type="EMBL" id="QPX74970.1"/>
    </source>
</evidence>
<evidence type="ECO:0000259" key="2">
    <source>
        <dbReference type="Pfam" id="PF03354"/>
    </source>
</evidence>
<dbReference type="InterPro" id="IPR046462">
    <property type="entry name" value="TerL_nuclease"/>
</dbReference>
<proteinExistence type="predicted"/>
<dbReference type="Gene3D" id="3.40.50.300">
    <property type="entry name" value="P-loop containing nucleotide triphosphate hydrolases"/>
    <property type="match status" value="1"/>
</dbReference>
<evidence type="ECO:0000313" key="5">
    <source>
        <dbReference type="Proteomes" id="UP000595249"/>
    </source>
</evidence>
<dbReference type="GeneID" id="80456957"/>
<keyword evidence="1" id="KW-0472">Membrane</keyword>
<dbReference type="EMBL" id="MW021761">
    <property type="protein sequence ID" value="QPX74970.1"/>
    <property type="molecule type" value="Genomic_DNA"/>
</dbReference>
<dbReference type="Pfam" id="PF03354">
    <property type="entry name" value="TerL_ATPase"/>
    <property type="match status" value="1"/>
</dbReference>
<dbReference type="InterPro" id="IPR046461">
    <property type="entry name" value="TerL_ATPase"/>
</dbReference>